<evidence type="ECO:0008006" key="3">
    <source>
        <dbReference type="Google" id="ProtNLM"/>
    </source>
</evidence>
<accession>A0A2H3A5Q9</accession>
<comment type="caution">
    <text evidence="1">The sequence shown here is derived from an EMBL/GenBank/DDBJ whole genome shotgun (WGS) entry which is preliminary data.</text>
</comment>
<dbReference type="EMBL" id="LFMI01000768">
    <property type="protein sequence ID" value="OTA07291.1"/>
    <property type="molecule type" value="Genomic_DNA"/>
</dbReference>
<evidence type="ECO:0000313" key="2">
    <source>
        <dbReference type="Proteomes" id="UP000219286"/>
    </source>
</evidence>
<organism evidence="1 2">
    <name type="scientific">Trichoderma parareesei</name>
    <name type="common">Filamentous fungus</name>
    <dbReference type="NCBI Taxonomy" id="858221"/>
    <lineage>
        <taxon>Eukaryota</taxon>
        <taxon>Fungi</taxon>
        <taxon>Dikarya</taxon>
        <taxon>Ascomycota</taxon>
        <taxon>Pezizomycotina</taxon>
        <taxon>Sordariomycetes</taxon>
        <taxon>Hypocreomycetidae</taxon>
        <taxon>Hypocreales</taxon>
        <taxon>Hypocreaceae</taxon>
        <taxon>Trichoderma</taxon>
    </lineage>
</organism>
<name>A0A2H3A5Q9_TRIPA</name>
<gene>
    <name evidence="1" type="ORF">A9Z42_0082060</name>
</gene>
<evidence type="ECO:0000313" key="1">
    <source>
        <dbReference type="EMBL" id="OTA07291.1"/>
    </source>
</evidence>
<reference evidence="1 2" key="1">
    <citation type="journal article" date="2015" name="Genome Announc.">
        <title>Genome sequence and annotation of Trichoderma parareesei, the ancestor of the cellulase producer Trichoderma reesei.</title>
        <authorList>
            <person name="Yang D."/>
            <person name="Pomraning K."/>
            <person name="Kopchinskiy A."/>
            <person name="Karimi Aghcheh R."/>
            <person name="Atanasova L."/>
            <person name="Chenthamara K."/>
            <person name="Baker S.E."/>
            <person name="Zhang R."/>
            <person name="Shen Q."/>
            <person name="Freitag M."/>
            <person name="Kubicek C.P."/>
            <person name="Druzhinina I.S."/>
        </authorList>
    </citation>
    <scope>NUCLEOTIDE SEQUENCE [LARGE SCALE GENOMIC DNA]</scope>
    <source>
        <strain evidence="1 2">CBS 125925</strain>
    </source>
</reference>
<dbReference type="AlphaFoldDB" id="A0A2H3A5Q9"/>
<dbReference type="OrthoDB" id="2935572at2759"/>
<dbReference type="CDD" id="cd12261">
    <property type="entry name" value="RRM1_3_MRN1"/>
    <property type="match status" value="1"/>
</dbReference>
<protein>
    <recommendedName>
        <fullName evidence="3">RRM domain-containing protein</fullName>
    </recommendedName>
</protein>
<proteinExistence type="predicted"/>
<dbReference type="Proteomes" id="UP000219286">
    <property type="component" value="Unassembled WGS sequence"/>
</dbReference>
<keyword evidence="2" id="KW-1185">Reference proteome</keyword>
<sequence>MPDFRDNFFTDPQAEDTVTILRADYEHLVLTAQNHSNLCRSLLNADIVDPKVIQLLQALNDCLTSPATQYPEAVPAQHVYNANAPSFEPASCADTPRDFDEKSFTTSSSPYIDYARHGLYPFPPPRSLLGSQHRSDIASTATYDSFENSSVNGGDDDEETNEALDQAISNLTLTQEPVFRSIQLLNVPEHATYADIVAVVRGGILFDLSISRRAGTATVTFAETSSAAAYYAHVRDNDLYIKSKRVDIRWSDRFLTLHEHFAKRIANGATRNLVMRKCNVSHTEASIRKDLEHIHNLKVVGIYFYEGNCHISTNSVPSAMYARTCMMSRLKYKGCRIEWDVDECAQPLSQMPVMSRRRTPFPVAPVARSVRNASNRFQLLASEATSEE</sequence>